<accession>A0A164WCF9</accession>
<evidence type="ECO:0000313" key="1">
    <source>
        <dbReference type="EMBL" id="KZS13144.1"/>
    </source>
</evidence>
<dbReference type="EMBL" id="LRGB01001265">
    <property type="protein sequence ID" value="KZS13144.1"/>
    <property type="molecule type" value="Genomic_DNA"/>
</dbReference>
<reference evidence="1 2" key="1">
    <citation type="submission" date="2016-03" db="EMBL/GenBank/DDBJ databases">
        <title>EvidentialGene: Evidence-directed Construction of Genes on Genomes.</title>
        <authorList>
            <person name="Gilbert D.G."/>
            <person name="Choi J.-H."/>
            <person name="Mockaitis K."/>
            <person name="Colbourne J."/>
            <person name="Pfrender M."/>
        </authorList>
    </citation>
    <scope>NUCLEOTIDE SEQUENCE [LARGE SCALE GENOMIC DNA]</scope>
    <source>
        <strain evidence="1 2">Xinb3</strain>
        <tissue evidence="1">Complete organism</tissue>
    </source>
</reference>
<organism evidence="1 2">
    <name type="scientific">Daphnia magna</name>
    <dbReference type="NCBI Taxonomy" id="35525"/>
    <lineage>
        <taxon>Eukaryota</taxon>
        <taxon>Metazoa</taxon>
        <taxon>Ecdysozoa</taxon>
        <taxon>Arthropoda</taxon>
        <taxon>Crustacea</taxon>
        <taxon>Branchiopoda</taxon>
        <taxon>Diplostraca</taxon>
        <taxon>Cladocera</taxon>
        <taxon>Anomopoda</taxon>
        <taxon>Daphniidae</taxon>
        <taxon>Daphnia</taxon>
    </lineage>
</organism>
<dbReference type="AlphaFoldDB" id="A0A164WCF9"/>
<name>A0A164WCF9_9CRUS</name>
<gene>
    <name evidence="1" type="ORF">APZ42_021792</name>
</gene>
<dbReference type="Proteomes" id="UP000076858">
    <property type="component" value="Unassembled WGS sequence"/>
</dbReference>
<keyword evidence="2" id="KW-1185">Reference proteome</keyword>
<comment type="caution">
    <text evidence="1">The sequence shown here is derived from an EMBL/GenBank/DDBJ whole genome shotgun (WGS) entry which is preliminary data.</text>
</comment>
<protein>
    <submittedName>
        <fullName evidence="1">Uncharacterized protein</fullName>
    </submittedName>
</protein>
<sequence length="76" mass="8758">MIVATCHLFESSLTFQMVIDESKCQDVVDMTITTNVSQKDQNCRGIEFLSNVYTDRAYVTDYCKLKKKSATFLFEN</sequence>
<evidence type="ECO:0000313" key="2">
    <source>
        <dbReference type="Proteomes" id="UP000076858"/>
    </source>
</evidence>
<proteinExistence type="predicted"/>